<proteinExistence type="predicted"/>
<dbReference type="EMBL" id="PQFF01000084">
    <property type="protein sequence ID" value="RHZ83693.1"/>
    <property type="molecule type" value="Genomic_DNA"/>
</dbReference>
<gene>
    <name evidence="9" type="ORF">Glove_88g5</name>
</gene>
<dbReference type="GO" id="GO:0016757">
    <property type="term" value="F:glycosyltransferase activity"/>
    <property type="evidence" value="ECO:0007669"/>
    <property type="project" value="TreeGrafter"/>
</dbReference>
<dbReference type="PANTHER" id="PTHR10963:SF22">
    <property type="entry name" value="GLYCOSIDASE CRH2-RELATED"/>
    <property type="match status" value="1"/>
</dbReference>
<organism evidence="9 10">
    <name type="scientific">Diversispora epigaea</name>
    <dbReference type="NCBI Taxonomy" id="1348612"/>
    <lineage>
        <taxon>Eukaryota</taxon>
        <taxon>Fungi</taxon>
        <taxon>Fungi incertae sedis</taxon>
        <taxon>Mucoromycota</taxon>
        <taxon>Glomeromycotina</taxon>
        <taxon>Glomeromycetes</taxon>
        <taxon>Diversisporales</taxon>
        <taxon>Diversisporaceae</taxon>
        <taxon>Diversispora</taxon>
    </lineage>
</organism>
<protein>
    <recommendedName>
        <fullName evidence="8">GH16 domain-containing protein</fullName>
    </recommendedName>
</protein>
<feature type="domain" description="GH16" evidence="8">
    <location>
        <begin position="51"/>
        <end position="302"/>
    </location>
</feature>
<accession>A0A397JFF2</accession>
<dbReference type="PRINTS" id="PR00737">
    <property type="entry name" value="GLHYDRLASE16"/>
</dbReference>
<keyword evidence="6" id="KW-0472">Membrane</keyword>
<keyword evidence="10" id="KW-1185">Reference proteome</keyword>
<evidence type="ECO:0000259" key="8">
    <source>
        <dbReference type="PROSITE" id="PS51762"/>
    </source>
</evidence>
<keyword evidence="6" id="KW-0812">Transmembrane</keyword>
<dbReference type="InterPro" id="IPR000757">
    <property type="entry name" value="Beta-glucanase-like"/>
</dbReference>
<dbReference type="GO" id="GO:0005975">
    <property type="term" value="P:carbohydrate metabolic process"/>
    <property type="evidence" value="ECO:0007669"/>
    <property type="project" value="InterPro"/>
</dbReference>
<feature type="region of interest" description="Disordered" evidence="5">
    <location>
        <begin position="305"/>
        <end position="340"/>
    </location>
</feature>
<evidence type="ECO:0000256" key="7">
    <source>
        <dbReference type="SAM" id="SignalP"/>
    </source>
</evidence>
<dbReference type="PANTHER" id="PTHR10963">
    <property type="entry name" value="GLYCOSYL HYDROLASE-RELATED"/>
    <property type="match status" value="1"/>
</dbReference>
<comment type="caution">
    <text evidence="9">The sequence shown here is derived from an EMBL/GenBank/DDBJ whole genome shotgun (WGS) entry which is preliminary data.</text>
</comment>
<feature type="active site" description="Proton donor" evidence="4">
    <location>
        <position position="173"/>
    </location>
</feature>
<evidence type="ECO:0000313" key="9">
    <source>
        <dbReference type="EMBL" id="RHZ83693.1"/>
    </source>
</evidence>
<dbReference type="AlphaFoldDB" id="A0A397JFF2"/>
<feature type="compositionally biased region" description="Low complexity" evidence="5">
    <location>
        <begin position="313"/>
        <end position="340"/>
    </location>
</feature>
<keyword evidence="2" id="KW-0378">Hydrolase</keyword>
<feature type="chain" id="PRO_5017224056" description="GH16 domain-containing protein" evidence="7">
    <location>
        <begin position="22"/>
        <end position="372"/>
    </location>
</feature>
<keyword evidence="6" id="KW-1133">Transmembrane helix</keyword>
<dbReference type="PROSITE" id="PS51762">
    <property type="entry name" value="GH16_2"/>
    <property type="match status" value="1"/>
</dbReference>
<dbReference type="GO" id="GO:0009277">
    <property type="term" value="C:fungal-type cell wall"/>
    <property type="evidence" value="ECO:0007669"/>
    <property type="project" value="TreeGrafter"/>
</dbReference>
<keyword evidence="3" id="KW-0326">Glycosidase</keyword>
<dbReference type="InterPro" id="IPR050546">
    <property type="entry name" value="Glycosyl_Hydrlase_16"/>
</dbReference>
<dbReference type="OrthoDB" id="4781at2759"/>
<dbReference type="Proteomes" id="UP000266861">
    <property type="component" value="Unassembled WGS sequence"/>
</dbReference>
<evidence type="ECO:0000256" key="5">
    <source>
        <dbReference type="SAM" id="MobiDB-lite"/>
    </source>
</evidence>
<sequence>MKKTSISLIIGLIVFSVHVNAICEHYGSKCPQDSPCCNKGWCSSDIKFCLLDKSCYPQPPCVNHYDDFTSVKIQKLADFSGDPNEADWTSDFTPDNSATDGNNLLLNMKLDTSKKNEFGNYQGFGATVSSTRWMLYGTVSARIKSGSSSLGVVSSFVISNNTALTIGDEIDLEWVGLNPNEVQTNYYWHGVIDYTKGVKIPIGADTSKDFHIYTIDWQPDLLSWYVDGNLVRKVTKESTYDPDAKVYKYPSSPSRISFSLWDGGEQAKGTADWAGTPTDWSDPNKIYTMTVDWVNITCSQQNTSFTWPPQGYGPQNNTQSSSGSNPSSNTTGSSTTNNPYSSDYNNSALKNLAIPIGIISGVVIVGASIFLI</sequence>
<evidence type="ECO:0000256" key="3">
    <source>
        <dbReference type="ARBA" id="ARBA00023295"/>
    </source>
</evidence>
<feature type="active site" description="Nucleophile" evidence="4">
    <location>
        <position position="169"/>
    </location>
</feature>
<dbReference type="STRING" id="1348612.A0A397JFF2"/>
<dbReference type="InterPro" id="IPR008264">
    <property type="entry name" value="Beta_glucanase"/>
</dbReference>
<dbReference type="Pfam" id="PF00722">
    <property type="entry name" value="Glyco_hydro_16"/>
    <property type="match status" value="1"/>
</dbReference>
<reference evidence="9 10" key="1">
    <citation type="submission" date="2018-08" db="EMBL/GenBank/DDBJ databases">
        <title>Genome and evolution of the arbuscular mycorrhizal fungus Diversispora epigaea (formerly Glomus versiforme) and its bacterial endosymbionts.</title>
        <authorList>
            <person name="Sun X."/>
            <person name="Fei Z."/>
            <person name="Harrison M."/>
        </authorList>
    </citation>
    <scope>NUCLEOTIDE SEQUENCE [LARGE SCALE GENOMIC DNA]</scope>
    <source>
        <strain evidence="9 10">IT104</strain>
    </source>
</reference>
<dbReference type="Gene3D" id="2.60.120.200">
    <property type="match status" value="1"/>
</dbReference>
<evidence type="ECO:0000256" key="2">
    <source>
        <dbReference type="ARBA" id="ARBA00022801"/>
    </source>
</evidence>
<evidence type="ECO:0000256" key="4">
    <source>
        <dbReference type="PIRSR" id="PIRSR608264-1"/>
    </source>
</evidence>
<evidence type="ECO:0000313" key="10">
    <source>
        <dbReference type="Proteomes" id="UP000266861"/>
    </source>
</evidence>
<dbReference type="GO" id="GO:0031505">
    <property type="term" value="P:fungal-type cell wall organization"/>
    <property type="evidence" value="ECO:0007669"/>
    <property type="project" value="TreeGrafter"/>
</dbReference>
<feature type="signal peptide" evidence="7">
    <location>
        <begin position="1"/>
        <end position="21"/>
    </location>
</feature>
<evidence type="ECO:0000256" key="6">
    <source>
        <dbReference type="SAM" id="Phobius"/>
    </source>
</evidence>
<dbReference type="InterPro" id="IPR013320">
    <property type="entry name" value="ConA-like_dom_sf"/>
</dbReference>
<dbReference type="GO" id="GO:0004553">
    <property type="term" value="F:hydrolase activity, hydrolyzing O-glycosyl compounds"/>
    <property type="evidence" value="ECO:0007669"/>
    <property type="project" value="InterPro"/>
</dbReference>
<dbReference type="SUPFAM" id="SSF49899">
    <property type="entry name" value="Concanavalin A-like lectins/glucanases"/>
    <property type="match status" value="1"/>
</dbReference>
<keyword evidence="1 7" id="KW-0732">Signal</keyword>
<name>A0A397JFF2_9GLOM</name>
<feature type="transmembrane region" description="Helical" evidence="6">
    <location>
        <begin position="352"/>
        <end position="371"/>
    </location>
</feature>
<evidence type="ECO:0000256" key="1">
    <source>
        <dbReference type="ARBA" id="ARBA00022729"/>
    </source>
</evidence>